<comment type="function">
    <text evidence="6">Transcriptional regulator.</text>
</comment>
<dbReference type="InterPro" id="IPR045865">
    <property type="entry name" value="ACT-like_dom_sf"/>
</dbReference>
<evidence type="ECO:0000256" key="3">
    <source>
        <dbReference type="ARBA" id="ARBA00023015"/>
    </source>
</evidence>
<dbReference type="AlphaFoldDB" id="A0A497EX80"/>
<dbReference type="GO" id="GO:0003700">
    <property type="term" value="F:DNA-binding transcription factor activity"/>
    <property type="evidence" value="ECO:0007669"/>
    <property type="project" value="UniProtKB-UniRule"/>
</dbReference>
<dbReference type="InterPro" id="IPR027271">
    <property type="entry name" value="Acetolactate_synth/TF_NikR_C"/>
</dbReference>
<dbReference type="HAMAP" id="MF_00476">
    <property type="entry name" value="NikR"/>
    <property type="match status" value="1"/>
</dbReference>
<dbReference type="Proteomes" id="UP000268446">
    <property type="component" value="Unassembled WGS sequence"/>
</dbReference>
<dbReference type="GO" id="GO:0010045">
    <property type="term" value="P:response to nickel cation"/>
    <property type="evidence" value="ECO:0007669"/>
    <property type="project" value="InterPro"/>
</dbReference>
<evidence type="ECO:0000256" key="2">
    <source>
        <dbReference type="ARBA" id="ARBA00022723"/>
    </source>
</evidence>
<protein>
    <recommendedName>
        <fullName evidence="6">Putative nickel-responsive regulator</fullName>
    </recommendedName>
</protein>
<feature type="binding site" evidence="6">
    <location>
        <position position="98"/>
    </location>
    <ligand>
        <name>Ni(2+)</name>
        <dbReference type="ChEBI" id="CHEBI:49786"/>
    </ligand>
</feature>
<dbReference type="CDD" id="cd22231">
    <property type="entry name" value="RHH_NikR_HicB-like"/>
    <property type="match status" value="1"/>
</dbReference>
<organism evidence="8 9">
    <name type="scientific">Thermoproteota archaeon</name>
    <dbReference type="NCBI Taxonomy" id="2056631"/>
    <lineage>
        <taxon>Archaea</taxon>
        <taxon>Thermoproteota</taxon>
    </lineage>
</organism>
<feature type="domain" description="Transcription factor NikR nickel binding C-terminal" evidence="7">
    <location>
        <begin position="62"/>
        <end position="138"/>
    </location>
</feature>
<evidence type="ECO:0000259" key="7">
    <source>
        <dbReference type="Pfam" id="PF08753"/>
    </source>
</evidence>
<keyword evidence="3 6" id="KW-0805">Transcription regulation</keyword>
<dbReference type="InterPro" id="IPR022988">
    <property type="entry name" value="Ni_resp_reg_NikR"/>
</dbReference>
<evidence type="ECO:0000313" key="8">
    <source>
        <dbReference type="EMBL" id="RLE51797.1"/>
    </source>
</evidence>
<comment type="similarity">
    <text evidence="6">Belongs to the transcriptional regulatory CopG/NikR family.</text>
</comment>
<feature type="binding site" evidence="6">
    <location>
        <position position="85"/>
    </location>
    <ligand>
        <name>Ni(2+)</name>
        <dbReference type="ChEBI" id="CHEBI:49786"/>
    </ligand>
</feature>
<feature type="binding site" evidence="6">
    <location>
        <position position="104"/>
    </location>
    <ligand>
        <name>Ni(2+)</name>
        <dbReference type="ChEBI" id="CHEBI:49786"/>
    </ligand>
</feature>
<reference evidence="8 9" key="1">
    <citation type="submission" date="2018-06" db="EMBL/GenBank/DDBJ databases">
        <title>Extensive metabolic versatility and redundancy in microbially diverse, dynamic hydrothermal sediments.</title>
        <authorList>
            <person name="Dombrowski N."/>
            <person name="Teske A."/>
            <person name="Baker B.J."/>
        </authorList>
    </citation>
    <scope>NUCLEOTIDE SEQUENCE [LARGE SCALE GENOMIC DNA]</scope>
    <source>
        <strain evidence="8">B29_G17</strain>
    </source>
</reference>
<comment type="cofactor">
    <cofactor evidence="6">
        <name>Ni(2+)</name>
        <dbReference type="ChEBI" id="CHEBI:49786"/>
    </cofactor>
    <text evidence="6">Binds 1 nickel ion per subunit.</text>
</comment>
<dbReference type="Pfam" id="PF08753">
    <property type="entry name" value="NikR_C"/>
    <property type="match status" value="1"/>
</dbReference>
<name>A0A497EX80_9CREN</name>
<evidence type="ECO:0000256" key="6">
    <source>
        <dbReference type="HAMAP-Rule" id="MF_00476"/>
    </source>
</evidence>
<dbReference type="Gene3D" id="3.30.70.1150">
    <property type="entry name" value="ACT-like. Chain A, domain 2"/>
    <property type="match status" value="1"/>
</dbReference>
<evidence type="ECO:0000256" key="1">
    <source>
        <dbReference type="ARBA" id="ARBA00022596"/>
    </source>
</evidence>
<feature type="binding site" evidence="6">
    <location>
        <position position="96"/>
    </location>
    <ligand>
        <name>Ni(2+)</name>
        <dbReference type="ChEBI" id="CHEBI:49786"/>
    </ligand>
</feature>
<dbReference type="InterPro" id="IPR010985">
    <property type="entry name" value="Ribbon_hlx_hlx"/>
</dbReference>
<dbReference type="SUPFAM" id="SSF55021">
    <property type="entry name" value="ACT-like"/>
    <property type="match status" value="1"/>
</dbReference>
<dbReference type="GO" id="GO:0003677">
    <property type="term" value="F:DNA binding"/>
    <property type="evidence" value="ECO:0007669"/>
    <property type="project" value="UniProtKB-KW"/>
</dbReference>
<evidence type="ECO:0000313" key="9">
    <source>
        <dbReference type="Proteomes" id="UP000268446"/>
    </source>
</evidence>
<gene>
    <name evidence="8" type="ORF">DRJ20_01430</name>
</gene>
<sequence length="141" mass="15996">MDGAAMSRVTRFGVSVPSELLREFDEFIRQMGFKDRSKAIQVAMRNLISDYKWMQEVPGESAGAIILLFDHTVSGLEDAITHVQHHYTDVISSTMHIHLDEQNCLEIVALRGDSKRIRELAKEFAKIRGIKQIRVTVVSVL</sequence>
<dbReference type="InterPro" id="IPR014864">
    <property type="entry name" value="TF_NikR_Ni-bd_C"/>
</dbReference>
<dbReference type="Gene3D" id="1.10.1220.10">
    <property type="entry name" value="Met repressor-like"/>
    <property type="match status" value="1"/>
</dbReference>
<dbReference type="InterPro" id="IPR013321">
    <property type="entry name" value="Arc_rbn_hlx_hlx"/>
</dbReference>
<comment type="caution">
    <text evidence="8">The sequence shown here is derived from an EMBL/GenBank/DDBJ whole genome shotgun (WGS) entry which is preliminary data.</text>
</comment>
<dbReference type="PANTHER" id="PTHR34719:SF2">
    <property type="entry name" value="NICKEL-RESPONSIVE REGULATOR"/>
    <property type="match status" value="1"/>
</dbReference>
<accession>A0A497EX80</accession>
<dbReference type="PANTHER" id="PTHR34719">
    <property type="entry name" value="NICKEL-RESPONSIVE REGULATOR"/>
    <property type="match status" value="1"/>
</dbReference>
<dbReference type="InterPro" id="IPR050192">
    <property type="entry name" value="CopG/NikR_regulator"/>
</dbReference>
<proteinExistence type="inferred from homology"/>
<keyword evidence="2 6" id="KW-0479">Metal-binding</keyword>
<keyword evidence="5 6" id="KW-0804">Transcription</keyword>
<evidence type="ECO:0000256" key="5">
    <source>
        <dbReference type="ARBA" id="ARBA00023163"/>
    </source>
</evidence>
<evidence type="ECO:0000256" key="4">
    <source>
        <dbReference type="ARBA" id="ARBA00023125"/>
    </source>
</evidence>
<keyword evidence="4 6" id="KW-0238">DNA-binding</keyword>
<keyword evidence="1 6" id="KW-0533">Nickel</keyword>
<dbReference type="NCBIfam" id="NF002815">
    <property type="entry name" value="PRK02967.1"/>
    <property type="match status" value="1"/>
</dbReference>
<dbReference type="SUPFAM" id="SSF47598">
    <property type="entry name" value="Ribbon-helix-helix"/>
    <property type="match status" value="1"/>
</dbReference>
<dbReference type="NCBIfam" id="NF003381">
    <property type="entry name" value="PRK04460.1"/>
    <property type="match status" value="1"/>
</dbReference>
<dbReference type="GO" id="GO:0016151">
    <property type="term" value="F:nickel cation binding"/>
    <property type="evidence" value="ECO:0007669"/>
    <property type="project" value="UniProtKB-UniRule"/>
</dbReference>
<dbReference type="NCBIfam" id="NF002169">
    <property type="entry name" value="PRK01002.1"/>
    <property type="match status" value="1"/>
</dbReference>
<dbReference type="EMBL" id="QMQZ01000030">
    <property type="protein sequence ID" value="RLE51797.1"/>
    <property type="molecule type" value="Genomic_DNA"/>
</dbReference>